<protein>
    <submittedName>
        <fullName evidence="1">Uncharacterized protein</fullName>
    </submittedName>
</protein>
<gene>
    <name evidence="1" type="ORF">RC54_00990</name>
</gene>
<proteinExistence type="predicted"/>
<evidence type="ECO:0000313" key="2">
    <source>
        <dbReference type="Proteomes" id="UP000269199"/>
    </source>
</evidence>
<dbReference type="RefSeq" id="WP_061790729.1">
    <property type="nucleotide sequence ID" value="NZ_CP024996.1"/>
</dbReference>
<name>A0AAD0XFC0_9BURK</name>
<sequence length="229" mass="26059">MSPSTFFIVFCLGFLMQYSSSATTFKSEQRENLPLELLEDCDLKIHFPASISSAGCVRGFNEHGYVILDIEYFLQQFIHNEAVRYISGIVEKNVFEKYMDGGARGVVVARESGANGQLPENRKPILQPETMESLCARSELDIERKAIKTDNWSGYLWARRSRPKHADLTGKCMTSDLSDTCFVAIIGNRSRILHFGPTCLPTNRKKTHPADFDFEDFLKMIHSIRFNTN</sequence>
<accession>A0AAD0XFC0</accession>
<organism evidence="1 2">
    <name type="scientific">Herbaspirillum rubrisubalbicans</name>
    <dbReference type="NCBI Taxonomy" id="80842"/>
    <lineage>
        <taxon>Bacteria</taxon>
        <taxon>Pseudomonadati</taxon>
        <taxon>Pseudomonadota</taxon>
        <taxon>Betaproteobacteria</taxon>
        <taxon>Burkholderiales</taxon>
        <taxon>Oxalobacteraceae</taxon>
        <taxon>Herbaspirillum</taxon>
    </lineage>
</organism>
<dbReference type="AlphaFoldDB" id="A0AAD0XFC0"/>
<dbReference type="EMBL" id="CP024996">
    <property type="protein sequence ID" value="AYR22474.1"/>
    <property type="molecule type" value="Genomic_DNA"/>
</dbReference>
<reference evidence="1 2" key="1">
    <citation type="submission" date="2017-11" db="EMBL/GenBank/DDBJ databases">
        <title>Complete genome sequence of Herbaspirillum rubrisubalbicans DSM 11543.</title>
        <authorList>
            <person name="Chen M."/>
            <person name="An Q."/>
        </authorList>
    </citation>
    <scope>NUCLEOTIDE SEQUENCE [LARGE SCALE GENOMIC DNA]</scope>
    <source>
        <strain evidence="1 2">DSM 11543</strain>
    </source>
</reference>
<dbReference type="Proteomes" id="UP000269199">
    <property type="component" value="Chromosome"/>
</dbReference>
<evidence type="ECO:0000313" key="1">
    <source>
        <dbReference type="EMBL" id="AYR22474.1"/>
    </source>
</evidence>